<dbReference type="AlphaFoldDB" id="A0A415G3L2"/>
<evidence type="ECO:0000313" key="1">
    <source>
        <dbReference type="EMBL" id="RHK33603.1"/>
    </source>
</evidence>
<sequence>MNNKFTYTFLGNQYVLEIYKTSYINNGNLAISAVISETQESFDILTVNVDDLPYGMACLDTNNLPGIYEALMEAGLIYETGFTIKSGFNTYPVALFNVDELPELEVQN</sequence>
<dbReference type="EMBL" id="QRNJ01000088">
    <property type="protein sequence ID" value="RHK33603.1"/>
    <property type="molecule type" value="Genomic_DNA"/>
</dbReference>
<protein>
    <submittedName>
        <fullName evidence="1">DUF4313 domain-containing protein</fullName>
    </submittedName>
</protein>
<reference evidence="1 2" key="1">
    <citation type="submission" date="2018-08" db="EMBL/GenBank/DDBJ databases">
        <title>A genome reference for cultivated species of the human gut microbiota.</title>
        <authorList>
            <person name="Zou Y."/>
            <person name="Xue W."/>
            <person name="Luo G."/>
        </authorList>
    </citation>
    <scope>NUCLEOTIDE SEQUENCE [LARGE SCALE GENOMIC DNA]</scope>
    <source>
        <strain evidence="1 2">AF45-14BH</strain>
    </source>
</reference>
<evidence type="ECO:0000313" key="2">
    <source>
        <dbReference type="Proteomes" id="UP000283497"/>
    </source>
</evidence>
<dbReference type="InterPro" id="IPR025462">
    <property type="entry name" value="DUF4313"/>
</dbReference>
<gene>
    <name evidence="1" type="ORF">DW068_15475</name>
</gene>
<accession>A0A415G3L2</accession>
<dbReference type="Pfam" id="PF14190">
    <property type="entry name" value="DUF4313"/>
    <property type="match status" value="1"/>
</dbReference>
<dbReference type="Proteomes" id="UP000283497">
    <property type="component" value="Unassembled WGS sequence"/>
</dbReference>
<name>A0A415G3L2_9FIRM</name>
<proteinExistence type="predicted"/>
<comment type="caution">
    <text evidence="1">The sequence shown here is derived from an EMBL/GenBank/DDBJ whole genome shotgun (WGS) entry which is preliminary data.</text>
</comment>
<dbReference type="RefSeq" id="WP_118315246.1">
    <property type="nucleotide sequence ID" value="NZ_QRNJ01000088.1"/>
</dbReference>
<organism evidence="1 2">
    <name type="scientific">Anaerobutyricum hallii</name>
    <dbReference type="NCBI Taxonomy" id="39488"/>
    <lineage>
        <taxon>Bacteria</taxon>
        <taxon>Bacillati</taxon>
        <taxon>Bacillota</taxon>
        <taxon>Clostridia</taxon>
        <taxon>Lachnospirales</taxon>
        <taxon>Lachnospiraceae</taxon>
        <taxon>Anaerobutyricum</taxon>
    </lineage>
</organism>